<accession>D9PLH1</accession>
<protein>
    <submittedName>
        <fullName evidence="2">Cation transporting ATPase</fullName>
    </submittedName>
</protein>
<dbReference type="GO" id="GO:0016887">
    <property type="term" value="F:ATP hydrolysis activity"/>
    <property type="evidence" value="ECO:0007669"/>
    <property type="project" value="InterPro"/>
</dbReference>
<dbReference type="PANTHER" id="PTHR42861">
    <property type="entry name" value="CALCIUM-TRANSPORTING ATPASE"/>
    <property type="match status" value="1"/>
</dbReference>
<reference evidence="2" key="2">
    <citation type="journal article" date="2011" name="Microb. Ecol.">
        <title>Taxonomic and Functional Metagenomic Profiling of the Microbial Community in the Anoxic Sediment of a Sub-saline Shallow Lake (Laguna de Carrizo, Central Spain).</title>
        <authorList>
            <person name="Ferrer M."/>
            <person name="Guazzaroni M.E."/>
            <person name="Richter M."/>
            <person name="Garcia-Salamanca A."/>
            <person name="Yarza P."/>
            <person name="Suarez-Suarez A."/>
            <person name="Solano J."/>
            <person name="Alcaide M."/>
            <person name="van Dillewijn P."/>
            <person name="Molina-Henares M.A."/>
            <person name="Lopez-Cortes N."/>
            <person name="Al-Ramahi Y."/>
            <person name="Guerrero C."/>
            <person name="Acosta A."/>
            <person name="de Eugenio L.I."/>
            <person name="Martinez V."/>
            <person name="Marques S."/>
            <person name="Rojo F."/>
            <person name="Santero E."/>
            <person name="Genilloud O."/>
            <person name="Perez-Perez J."/>
            <person name="Rossello-Mora R."/>
            <person name="Ramos J.L."/>
        </authorList>
    </citation>
    <scope>NUCLEOTIDE SEQUENCE</scope>
</reference>
<dbReference type="EMBL" id="ADZX01000727">
    <property type="protein sequence ID" value="EFK95592.1"/>
    <property type="molecule type" value="Genomic_DNA"/>
</dbReference>
<dbReference type="GO" id="GO:0016020">
    <property type="term" value="C:membrane"/>
    <property type="evidence" value="ECO:0007669"/>
    <property type="project" value="InterPro"/>
</dbReference>
<feature type="domain" description="P-type ATPase A" evidence="1">
    <location>
        <begin position="36"/>
        <end position="122"/>
    </location>
</feature>
<sequence>MFKDSVVILVVIVVNSIIGSWQELRAEQSLRALQKLSVPKARVLRDGEEVELDSASLAPGDVVLLASGDKVPADLRLIAAKELRVEEATLTGESLPVAKTIDALKEEGLTPGDQINMAFMGT</sequence>
<evidence type="ECO:0000259" key="1">
    <source>
        <dbReference type="Pfam" id="PF00122"/>
    </source>
</evidence>
<gene>
    <name evidence="2" type="ORF">LDC_2394</name>
</gene>
<name>D9PLH1_9ZZZZ</name>
<dbReference type="InterPro" id="IPR008250">
    <property type="entry name" value="ATPase_P-typ_transduc_dom_A_sf"/>
</dbReference>
<proteinExistence type="predicted"/>
<dbReference type="InterPro" id="IPR001757">
    <property type="entry name" value="P_typ_ATPase"/>
</dbReference>
<dbReference type="GO" id="GO:0005524">
    <property type="term" value="F:ATP binding"/>
    <property type="evidence" value="ECO:0007669"/>
    <property type="project" value="InterPro"/>
</dbReference>
<dbReference type="SUPFAM" id="SSF81653">
    <property type="entry name" value="Calcium ATPase, transduction domain A"/>
    <property type="match status" value="1"/>
</dbReference>
<dbReference type="Pfam" id="PF00122">
    <property type="entry name" value="E1-E2_ATPase"/>
    <property type="match status" value="1"/>
</dbReference>
<evidence type="ECO:0000313" key="2">
    <source>
        <dbReference type="EMBL" id="EFK95592.1"/>
    </source>
</evidence>
<dbReference type="NCBIfam" id="TIGR01494">
    <property type="entry name" value="ATPase_P-type"/>
    <property type="match status" value="1"/>
</dbReference>
<dbReference type="SUPFAM" id="SSF81665">
    <property type="entry name" value="Calcium ATPase, transmembrane domain M"/>
    <property type="match status" value="1"/>
</dbReference>
<dbReference type="Gene3D" id="2.70.150.10">
    <property type="entry name" value="Calcium-transporting ATPase, cytoplasmic transduction domain A"/>
    <property type="match status" value="1"/>
</dbReference>
<dbReference type="AlphaFoldDB" id="D9PLH1"/>
<feature type="non-terminal residue" evidence="2">
    <location>
        <position position="122"/>
    </location>
</feature>
<dbReference type="InterPro" id="IPR023298">
    <property type="entry name" value="ATPase_P-typ_TM_dom_sf"/>
</dbReference>
<reference evidence="2" key="1">
    <citation type="submission" date="2010-07" db="EMBL/GenBank/DDBJ databases">
        <authorList>
            <consortium name="CONSOLIDER consortium CSD2007-00005"/>
            <person name="Guazzaroni M.-E."/>
            <person name="Richter M."/>
            <person name="Garcia-Salamanca A."/>
            <person name="Yarza P."/>
            <person name="Ferrer M."/>
        </authorList>
    </citation>
    <scope>NUCLEOTIDE SEQUENCE</scope>
</reference>
<dbReference type="InterPro" id="IPR059000">
    <property type="entry name" value="ATPase_P-type_domA"/>
</dbReference>
<dbReference type="Gene3D" id="1.20.1110.10">
    <property type="entry name" value="Calcium-transporting ATPase, transmembrane domain"/>
    <property type="match status" value="1"/>
</dbReference>
<comment type="caution">
    <text evidence="2">The sequence shown here is derived from an EMBL/GenBank/DDBJ whole genome shotgun (WGS) entry which is preliminary data.</text>
</comment>
<organism evidence="2">
    <name type="scientific">sediment metagenome</name>
    <dbReference type="NCBI Taxonomy" id="749907"/>
    <lineage>
        <taxon>unclassified sequences</taxon>
        <taxon>metagenomes</taxon>
        <taxon>ecological metagenomes</taxon>
    </lineage>
</organism>